<gene>
    <name evidence="2" type="ORF">GCL57_02590</name>
</gene>
<dbReference type="AlphaFoldDB" id="A0A833N5H7"/>
<proteinExistence type="predicted"/>
<comment type="caution">
    <text evidence="2">The sequence shown here is derived from an EMBL/GenBank/DDBJ whole genome shotgun (WGS) entry which is preliminary data.</text>
</comment>
<dbReference type="InterPro" id="IPR001387">
    <property type="entry name" value="Cro/C1-type_HTH"/>
</dbReference>
<evidence type="ECO:0000259" key="1">
    <source>
        <dbReference type="PROSITE" id="PS50943"/>
    </source>
</evidence>
<accession>A0A833N5H7</accession>
<keyword evidence="3" id="KW-1185">Reference proteome</keyword>
<dbReference type="EMBL" id="WFLN01000004">
    <property type="protein sequence ID" value="KAB8033817.1"/>
    <property type="molecule type" value="Genomic_DNA"/>
</dbReference>
<dbReference type="InterPro" id="IPR010982">
    <property type="entry name" value="Lambda_DNA-bd_dom_sf"/>
</dbReference>
<evidence type="ECO:0000313" key="3">
    <source>
        <dbReference type="Proteomes" id="UP000442694"/>
    </source>
</evidence>
<feature type="domain" description="HTH cro/C1-type" evidence="1">
    <location>
        <begin position="14"/>
        <end position="69"/>
    </location>
</feature>
<dbReference type="Gene3D" id="1.10.260.40">
    <property type="entry name" value="lambda repressor-like DNA-binding domains"/>
    <property type="match status" value="1"/>
</dbReference>
<dbReference type="PROSITE" id="PS50943">
    <property type="entry name" value="HTH_CROC1"/>
    <property type="match status" value="1"/>
</dbReference>
<dbReference type="Proteomes" id="UP000442694">
    <property type="component" value="Unassembled WGS sequence"/>
</dbReference>
<name>A0A833N5H7_9BACT</name>
<reference evidence="2 3" key="1">
    <citation type="submission" date="2019-10" db="EMBL/GenBank/DDBJ databases">
        <title>New genus of Silvanigrellaceae.</title>
        <authorList>
            <person name="Pitt A."/>
            <person name="Hahn M.W."/>
        </authorList>
    </citation>
    <scope>NUCLEOTIDE SEQUENCE [LARGE SCALE GENOMIC DNA]</scope>
    <source>
        <strain evidence="2 3">33A1-SZDP</strain>
    </source>
</reference>
<evidence type="ECO:0000313" key="2">
    <source>
        <dbReference type="EMBL" id="KAB8033817.1"/>
    </source>
</evidence>
<sequence length="71" mass="8143">MKFLEPKYATALLLKKLRKNKCLTQSKVALELGSEINCYVQYEEGKCELSLGKFTDILNVLGYELQLTLQK</sequence>
<organism evidence="2 3">
    <name type="scientific">Fluviispira multicolorata</name>
    <dbReference type="NCBI Taxonomy" id="2654512"/>
    <lineage>
        <taxon>Bacteria</taxon>
        <taxon>Pseudomonadati</taxon>
        <taxon>Bdellovibrionota</taxon>
        <taxon>Oligoflexia</taxon>
        <taxon>Silvanigrellales</taxon>
        <taxon>Silvanigrellaceae</taxon>
        <taxon>Fluviispira</taxon>
    </lineage>
</organism>
<dbReference type="SUPFAM" id="SSF47413">
    <property type="entry name" value="lambda repressor-like DNA-binding domains"/>
    <property type="match status" value="1"/>
</dbReference>
<dbReference type="GO" id="GO:0003677">
    <property type="term" value="F:DNA binding"/>
    <property type="evidence" value="ECO:0007669"/>
    <property type="project" value="InterPro"/>
</dbReference>
<protein>
    <submittedName>
        <fullName evidence="2">Helix-turn-helix domain-containing protein</fullName>
    </submittedName>
</protein>